<feature type="domain" description="Pyruvate:ferredoxin oxidoreductase core" evidence="3">
    <location>
        <begin position="253"/>
        <end position="348"/>
    </location>
</feature>
<protein>
    <submittedName>
        <fullName evidence="4">3-methyl-2-oxobutanoate dehydrogenase subunit VorB</fullName>
    </submittedName>
</protein>
<dbReference type="Gene3D" id="3.40.50.970">
    <property type="match status" value="1"/>
</dbReference>
<dbReference type="GO" id="GO:0016491">
    <property type="term" value="F:oxidoreductase activity"/>
    <property type="evidence" value="ECO:0007669"/>
    <property type="project" value="UniProtKB-KW"/>
</dbReference>
<sequence length="359" mass="39431">MAEKKLMKGNEAFAAAAINAGCRYYFGYPITPQSEVPEYMSRELKKNGGAFIQAESELGAINMAYGASAAGGRVLITSSSPGIALMQESIGLLCSVELPVVIINVMRGGPGIGSIQPGQADYNQVTRGGSNGDYHTIVLAPNSIQEAIDMIGKAFDLADEYRNPVIIAADGMLGQMMEPVVMPEPKAALTEDEIPVAKPYALTGHKNKRDRHAINSVWLKQELLENYINEYWPKYEKAERELQDWESRNLAGAEVVFVAYGSTSRIAMEAMEMLANEGIKVGLIRPKSLWPFPVNAFKEIDFNTTKHIISVELSQGQMIYDVKLAVECKLPVSLINRVGGMLLDPQEIVDRTKKIMEVK</sequence>
<dbReference type="InterPro" id="IPR052368">
    <property type="entry name" value="2-oxoacid_oxidoreductase"/>
</dbReference>
<evidence type="ECO:0000256" key="1">
    <source>
        <dbReference type="ARBA" id="ARBA00023002"/>
    </source>
</evidence>
<dbReference type="Pfam" id="PF01855">
    <property type="entry name" value="POR_N"/>
    <property type="match status" value="1"/>
</dbReference>
<dbReference type="EMBL" id="AP023415">
    <property type="protein sequence ID" value="BCK78445.1"/>
    <property type="molecule type" value="Genomic_DNA"/>
</dbReference>
<dbReference type="InterPro" id="IPR029061">
    <property type="entry name" value="THDP-binding"/>
</dbReference>
<organism evidence="4 5">
    <name type="scientific">Vescimonas fastidiosa</name>
    <dbReference type="NCBI Taxonomy" id="2714353"/>
    <lineage>
        <taxon>Bacteria</taxon>
        <taxon>Bacillati</taxon>
        <taxon>Bacillota</taxon>
        <taxon>Clostridia</taxon>
        <taxon>Eubacteriales</taxon>
        <taxon>Oscillospiraceae</taxon>
        <taxon>Vescimonas</taxon>
    </lineage>
</organism>
<dbReference type="RefSeq" id="WP_212819241.1">
    <property type="nucleotide sequence ID" value="NZ_AP023415.1"/>
</dbReference>
<feature type="domain" description="Pyruvate flavodoxin/ferredoxin oxidoreductase pyrimidine binding" evidence="2">
    <location>
        <begin position="16"/>
        <end position="199"/>
    </location>
</feature>
<keyword evidence="1" id="KW-0560">Oxidoreductase</keyword>
<dbReference type="AlphaFoldDB" id="A0A810PW24"/>
<dbReference type="Gene3D" id="3.40.50.920">
    <property type="match status" value="1"/>
</dbReference>
<dbReference type="Pfam" id="PF17147">
    <property type="entry name" value="PFOR_II"/>
    <property type="match status" value="1"/>
</dbReference>
<keyword evidence="5" id="KW-1185">Reference proteome</keyword>
<evidence type="ECO:0000259" key="3">
    <source>
        <dbReference type="Pfam" id="PF17147"/>
    </source>
</evidence>
<reference evidence="4" key="1">
    <citation type="submission" date="2020-09" db="EMBL/GenBank/DDBJ databases">
        <title>New species isolated from human feces.</title>
        <authorList>
            <person name="Kitahara M."/>
            <person name="Shigeno Y."/>
            <person name="Shime M."/>
            <person name="Matsumoto Y."/>
            <person name="Nakamura S."/>
            <person name="Motooka D."/>
            <person name="Fukuoka S."/>
            <person name="Nishikawa H."/>
            <person name="Benno Y."/>
        </authorList>
    </citation>
    <scope>NUCLEOTIDE SEQUENCE</scope>
    <source>
        <strain evidence="4">MM35</strain>
    </source>
</reference>
<accession>A0A810PW24</accession>
<dbReference type="InterPro" id="IPR033412">
    <property type="entry name" value="PFOR_II"/>
</dbReference>
<dbReference type="SUPFAM" id="SSF52922">
    <property type="entry name" value="TK C-terminal domain-like"/>
    <property type="match status" value="1"/>
</dbReference>
<dbReference type="PANTHER" id="PTHR43088:SF1">
    <property type="entry name" value="SUBUNIT OF PYRUVATE:FLAVODOXIN OXIDOREDUCTASE"/>
    <property type="match status" value="1"/>
</dbReference>
<name>A0A810PW24_9FIRM</name>
<dbReference type="Proteomes" id="UP000681343">
    <property type="component" value="Chromosome"/>
</dbReference>
<evidence type="ECO:0000313" key="4">
    <source>
        <dbReference type="EMBL" id="BCK78445.1"/>
    </source>
</evidence>
<evidence type="ECO:0000259" key="2">
    <source>
        <dbReference type="Pfam" id="PF01855"/>
    </source>
</evidence>
<dbReference type="SUPFAM" id="SSF52518">
    <property type="entry name" value="Thiamin diphosphate-binding fold (THDP-binding)"/>
    <property type="match status" value="1"/>
</dbReference>
<dbReference type="NCBIfam" id="NF005507">
    <property type="entry name" value="PRK07119.1"/>
    <property type="match status" value="1"/>
</dbReference>
<proteinExistence type="predicted"/>
<dbReference type="CDD" id="cd07034">
    <property type="entry name" value="TPP_PYR_PFOR_IOR-alpha_like"/>
    <property type="match status" value="1"/>
</dbReference>
<evidence type="ECO:0000313" key="5">
    <source>
        <dbReference type="Proteomes" id="UP000681343"/>
    </source>
</evidence>
<dbReference type="InterPro" id="IPR009014">
    <property type="entry name" value="Transketo_C/PFOR_II"/>
</dbReference>
<dbReference type="KEGG" id="vfa:MM35RIKEN_06370"/>
<dbReference type="PANTHER" id="PTHR43088">
    <property type="entry name" value="SUBUNIT OF PYRUVATE:FLAVODOXIN OXIDOREDUCTASE-RELATED"/>
    <property type="match status" value="1"/>
</dbReference>
<dbReference type="InterPro" id="IPR002880">
    <property type="entry name" value="Pyrv_Fd/Flavodoxin_OxRdtase_N"/>
</dbReference>
<gene>
    <name evidence="4" type="ORF">MM35RIKEN_06370</name>
</gene>